<dbReference type="GeneID" id="72003664"/>
<evidence type="ECO:0000256" key="1">
    <source>
        <dbReference type="SAM" id="Coils"/>
    </source>
</evidence>
<protein>
    <submittedName>
        <fullName evidence="3">Uncharacterized protein</fullName>
    </submittedName>
</protein>
<feature type="region of interest" description="Disordered" evidence="2">
    <location>
        <begin position="220"/>
        <end position="294"/>
    </location>
</feature>
<proteinExistence type="predicted"/>
<dbReference type="Proteomes" id="UP000814176">
    <property type="component" value="Unassembled WGS sequence"/>
</dbReference>
<name>A0ABQ8KN11_9APHY</name>
<comment type="caution">
    <text evidence="3">The sequence shown here is derived from an EMBL/GenBank/DDBJ whole genome shotgun (WGS) entry which is preliminary data.</text>
</comment>
<feature type="coiled-coil region" evidence="1">
    <location>
        <begin position="360"/>
        <end position="408"/>
    </location>
</feature>
<sequence>MAPIRHERRTRGHRVTYRDRILNGVCLLNIKVELDGTTSPSDFIEQLVRDYSRQAGEVFPNEKRANTELRTQLAALILEDTLQWDGATGMISISDASRKRLDPVTKCYTGTDKDDYPTTYAHRAQLRELFPGPKPPKTKCDRMWQTIKLREKHLKVCSELRVNKLAAPAQESTSSNPTQENVPAAPSTPARSPGAAAPLSRAHSSPVVYKSEYARQPAAPGNIRAPLLDPSVSFAPQTPVSNPRPVRRIDTIREESPSPTVSRRDSTRAHARAPDPQDPDEHEDGMDVDDGEDENKMDVDAQELVPMTPGPSFIDKGKGLMWTIASAVAGVASPMRLLSGSASQPEGPIPACPDARDDLITALETQVADLRARLDAALRDVTAKDQQIADLQEQLAQKQAALAGLVNGFLPAMPALAVAVRHVRGAGVSLAECA</sequence>
<reference evidence="3 4" key="1">
    <citation type="journal article" date="2021" name="Environ. Microbiol.">
        <title>Gene family expansions and transcriptome signatures uncover fungal adaptations to wood decay.</title>
        <authorList>
            <person name="Hage H."/>
            <person name="Miyauchi S."/>
            <person name="Viragh M."/>
            <person name="Drula E."/>
            <person name="Min B."/>
            <person name="Chaduli D."/>
            <person name="Navarro D."/>
            <person name="Favel A."/>
            <person name="Norest M."/>
            <person name="Lesage-Meessen L."/>
            <person name="Balint B."/>
            <person name="Merenyi Z."/>
            <person name="de Eugenio L."/>
            <person name="Morin E."/>
            <person name="Martinez A.T."/>
            <person name="Baldrian P."/>
            <person name="Stursova M."/>
            <person name="Martinez M.J."/>
            <person name="Novotny C."/>
            <person name="Magnuson J.K."/>
            <person name="Spatafora J.W."/>
            <person name="Maurice S."/>
            <person name="Pangilinan J."/>
            <person name="Andreopoulos W."/>
            <person name="LaButti K."/>
            <person name="Hundley H."/>
            <person name="Na H."/>
            <person name="Kuo A."/>
            <person name="Barry K."/>
            <person name="Lipzen A."/>
            <person name="Henrissat B."/>
            <person name="Riley R."/>
            <person name="Ahrendt S."/>
            <person name="Nagy L.G."/>
            <person name="Grigoriev I.V."/>
            <person name="Martin F."/>
            <person name="Rosso M.N."/>
        </authorList>
    </citation>
    <scope>NUCLEOTIDE SEQUENCE [LARGE SCALE GENOMIC DNA]</scope>
    <source>
        <strain evidence="3 4">CIRM-BRFM 1785</strain>
    </source>
</reference>
<accession>A0ABQ8KN11</accession>
<evidence type="ECO:0000313" key="3">
    <source>
        <dbReference type="EMBL" id="KAH9839804.1"/>
    </source>
</evidence>
<dbReference type="RefSeq" id="XP_047781454.1">
    <property type="nucleotide sequence ID" value="XM_047922932.1"/>
</dbReference>
<keyword evidence="1" id="KW-0175">Coiled coil</keyword>
<feature type="compositionally biased region" description="Acidic residues" evidence="2">
    <location>
        <begin position="277"/>
        <end position="293"/>
    </location>
</feature>
<organism evidence="3 4">
    <name type="scientific">Rhodofomes roseus</name>
    <dbReference type="NCBI Taxonomy" id="34475"/>
    <lineage>
        <taxon>Eukaryota</taxon>
        <taxon>Fungi</taxon>
        <taxon>Dikarya</taxon>
        <taxon>Basidiomycota</taxon>
        <taxon>Agaricomycotina</taxon>
        <taxon>Agaricomycetes</taxon>
        <taxon>Polyporales</taxon>
        <taxon>Rhodofomes</taxon>
    </lineage>
</organism>
<dbReference type="EMBL" id="JADCUA010000005">
    <property type="protein sequence ID" value="KAH9839804.1"/>
    <property type="molecule type" value="Genomic_DNA"/>
</dbReference>
<feature type="compositionally biased region" description="Basic and acidic residues" evidence="2">
    <location>
        <begin position="247"/>
        <end position="275"/>
    </location>
</feature>
<evidence type="ECO:0000313" key="4">
    <source>
        <dbReference type="Proteomes" id="UP000814176"/>
    </source>
</evidence>
<evidence type="ECO:0000256" key="2">
    <source>
        <dbReference type="SAM" id="MobiDB-lite"/>
    </source>
</evidence>
<gene>
    <name evidence="3" type="ORF">C8Q71DRAFT_744259</name>
</gene>
<feature type="region of interest" description="Disordered" evidence="2">
    <location>
        <begin position="167"/>
        <end position="204"/>
    </location>
</feature>
<keyword evidence="4" id="KW-1185">Reference proteome</keyword>
<feature type="compositionally biased region" description="Polar residues" evidence="2">
    <location>
        <begin position="170"/>
        <end position="181"/>
    </location>
</feature>